<feature type="domain" description="HipA-like C-terminal" evidence="4">
    <location>
        <begin position="69"/>
        <end position="300"/>
    </location>
</feature>
<evidence type="ECO:0000313" key="6">
    <source>
        <dbReference type="Proteomes" id="UP000191055"/>
    </source>
</evidence>
<dbReference type="GO" id="GO:0004674">
    <property type="term" value="F:protein serine/threonine kinase activity"/>
    <property type="evidence" value="ECO:0007669"/>
    <property type="project" value="TreeGrafter"/>
</dbReference>
<evidence type="ECO:0000256" key="1">
    <source>
        <dbReference type="ARBA" id="ARBA00010164"/>
    </source>
</evidence>
<dbReference type="EMBL" id="FUYV01000017">
    <property type="protein sequence ID" value="SKC23453.1"/>
    <property type="molecule type" value="Genomic_DNA"/>
</dbReference>
<sequence length="337" mass="38618">MDDFQFSIFNFQSEINVCPGTLAEGHTTYSRACLSKVFKGRKVNHILPYDSPTSNSETKELFDDNRRQMSISGVQEKFSVLLDKNKLRLINEGEQGEYILKPIPVAGKRPECMPANEHLTMQIAKQAYGIETAENALIFFKNGTPAYITKRFDLKEDGSKLAQEDFASLSGRTPQTHGEHYKYSGNYLELFEIMKKFVPAYHVEAPKLLKILLFNYLFSNGDAHFKNFSLIETSMGDFKLSPAYDLLNSRIHIEDRKFALEDGLLPKNMAQGNIFSQFRILSGKAGINKNVYDDLINTMLNKTDLVEKLTFSSFLDEKTQRNYFQSYQTRLNNLKKD</sequence>
<reference evidence="5 6" key="1">
    <citation type="submission" date="2017-02" db="EMBL/GenBank/DDBJ databases">
        <authorList>
            <person name="Peterson S.W."/>
        </authorList>
    </citation>
    <scope>NUCLEOTIDE SEQUENCE [LARGE SCALE GENOMIC DNA]</scope>
    <source>
        <strain evidence="5 6">DSM 24412</strain>
    </source>
</reference>
<evidence type="ECO:0000256" key="2">
    <source>
        <dbReference type="ARBA" id="ARBA00022679"/>
    </source>
</evidence>
<proteinExistence type="inferred from homology"/>
<comment type="similarity">
    <text evidence="1">Belongs to the HipA Ser/Thr kinase family.</text>
</comment>
<dbReference type="OrthoDB" id="9805913at2"/>
<dbReference type="InterPro" id="IPR012893">
    <property type="entry name" value="HipA-like_C"/>
</dbReference>
<dbReference type="STRING" id="889453.SAMN03080601_02727"/>
<dbReference type="InterPro" id="IPR052028">
    <property type="entry name" value="HipA_Ser/Thr_kinase"/>
</dbReference>
<dbReference type="Proteomes" id="UP000191055">
    <property type="component" value="Unassembled WGS sequence"/>
</dbReference>
<dbReference type="GO" id="GO:0005829">
    <property type="term" value="C:cytosol"/>
    <property type="evidence" value="ECO:0007669"/>
    <property type="project" value="TreeGrafter"/>
</dbReference>
<keyword evidence="3 5" id="KW-0418">Kinase</keyword>
<dbReference type="RefSeq" id="WP_079558429.1">
    <property type="nucleotide sequence ID" value="NZ_CP021904.1"/>
</dbReference>
<accession>A0A1T5HRY6</accession>
<organism evidence="5 6">
    <name type="scientific">Alkalitalea saponilacus</name>
    <dbReference type="NCBI Taxonomy" id="889453"/>
    <lineage>
        <taxon>Bacteria</taxon>
        <taxon>Pseudomonadati</taxon>
        <taxon>Bacteroidota</taxon>
        <taxon>Bacteroidia</taxon>
        <taxon>Marinilabiliales</taxon>
        <taxon>Marinilabiliaceae</taxon>
        <taxon>Alkalitalea</taxon>
    </lineage>
</organism>
<keyword evidence="6" id="KW-1185">Reference proteome</keyword>
<dbReference type="AlphaFoldDB" id="A0A1T5HRY6"/>
<gene>
    <name evidence="5" type="ORF">SAMN03080601_02727</name>
</gene>
<evidence type="ECO:0000256" key="3">
    <source>
        <dbReference type="ARBA" id="ARBA00022777"/>
    </source>
</evidence>
<dbReference type="KEGG" id="asx:CDL62_13240"/>
<evidence type="ECO:0000259" key="4">
    <source>
        <dbReference type="Pfam" id="PF07804"/>
    </source>
</evidence>
<protein>
    <submittedName>
        <fullName evidence="5">Serine/threonine-protein kinase HipA</fullName>
    </submittedName>
</protein>
<dbReference type="PANTHER" id="PTHR37419:SF1">
    <property type="entry name" value="SERINE_THREONINE-PROTEIN KINASE TOXIN HIPA"/>
    <property type="match status" value="1"/>
</dbReference>
<name>A0A1T5HRY6_9BACT</name>
<dbReference type="Gene3D" id="1.10.1070.20">
    <property type="match status" value="1"/>
</dbReference>
<evidence type="ECO:0000313" key="5">
    <source>
        <dbReference type="EMBL" id="SKC23453.1"/>
    </source>
</evidence>
<dbReference type="Pfam" id="PF07804">
    <property type="entry name" value="HipA_C"/>
    <property type="match status" value="1"/>
</dbReference>
<keyword evidence="2" id="KW-0808">Transferase</keyword>
<dbReference type="PANTHER" id="PTHR37419">
    <property type="entry name" value="SERINE/THREONINE-PROTEIN KINASE TOXIN HIPA"/>
    <property type="match status" value="1"/>
</dbReference>